<dbReference type="PANTHER" id="PTHR40465">
    <property type="entry name" value="CHROMOSOME 1, WHOLE GENOME SHOTGUN SEQUENCE"/>
    <property type="match status" value="1"/>
</dbReference>
<keyword evidence="2" id="KW-1133">Transmembrane helix</keyword>
<keyword evidence="2" id="KW-0472">Membrane</keyword>
<dbReference type="RefSeq" id="XP_007773043.1">
    <property type="nucleotide sequence ID" value="XM_007774853.1"/>
</dbReference>
<dbReference type="AlphaFoldDB" id="A0A5M3MBP5"/>
<comment type="caution">
    <text evidence="4">The sequence shown here is derived from an EMBL/GenBank/DDBJ whole genome shotgun (WGS) entry which is preliminary data.</text>
</comment>
<dbReference type="PANTHER" id="PTHR40465:SF1">
    <property type="entry name" value="DUF6534 DOMAIN-CONTAINING PROTEIN"/>
    <property type="match status" value="1"/>
</dbReference>
<sequence length="324" mass="36382">MEGFTHGSLAQKLTEGPLVGAFLSMMLYGAACLQVWHYFFNYRKDPLWIKAMVSFIWVLETFNSGLLISLLLDCLVLGRSDKVALDQISWQSALLFLLGFVLGFTSTLVYTLSLVAIINGSLKGLVSQELVYGFSTRLNIFRLGKDWLSYGRNAHTALSLGLTLVLSGDFACSCIIVFYLWHTFTHGEHEGCRTDRLINHLVGYTVITGLLNTMLESAALASYLMSPHTFVFAGILIVQTRLYAQSTLTSLNMRSSNRQLLNTSPVACIMERSSLIGKRPGCEELRRPIYYRQRTNGFDGRSDVQEHYVPGMSQSQTDENIDYY</sequence>
<accession>A0A5M3MBP5</accession>
<dbReference type="Pfam" id="PF20152">
    <property type="entry name" value="DUF6534"/>
    <property type="match status" value="1"/>
</dbReference>
<feature type="region of interest" description="Disordered" evidence="1">
    <location>
        <begin position="301"/>
        <end position="324"/>
    </location>
</feature>
<keyword evidence="2" id="KW-0812">Transmembrane</keyword>
<reference evidence="5" key="1">
    <citation type="journal article" date="2012" name="Science">
        <title>The Paleozoic origin of enzymatic lignin decomposition reconstructed from 31 fungal genomes.</title>
        <authorList>
            <person name="Floudas D."/>
            <person name="Binder M."/>
            <person name="Riley R."/>
            <person name="Barry K."/>
            <person name="Blanchette R.A."/>
            <person name="Henrissat B."/>
            <person name="Martinez A.T."/>
            <person name="Otillar R."/>
            <person name="Spatafora J.W."/>
            <person name="Yadav J.S."/>
            <person name="Aerts A."/>
            <person name="Benoit I."/>
            <person name="Boyd A."/>
            <person name="Carlson A."/>
            <person name="Copeland A."/>
            <person name="Coutinho P.M."/>
            <person name="de Vries R.P."/>
            <person name="Ferreira P."/>
            <person name="Findley K."/>
            <person name="Foster B."/>
            <person name="Gaskell J."/>
            <person name="Glotzer D."/>
            <person name="Gorecki P."/>
            <person name="Heitman J."/>
            <person name="Hesse C."/>
            <person name="Hori C."/>
            <person name="Igarashi K."/>
            <person name="Jurgens J.A."/>
            <person name="Kallen N."/>
            <person name="Kersten P."/>
            <person name="Kohler A."/>
            <person name="Kuees U."/>
            <person name="Kumar T.K.A."/>
            <person name="Kuo A."/>
            <person name="LaButti K."/>
            <person name="Larrondo L.F."/>
            <person name="Lindquist E."/>
            <person name="Ling A."/>
            <person name="Lombard V."/>
            <person name="Lucas S."/>
            <person name="Lundell T."/>
            <person name="Martin R."/>
            <person name="McLaughlin D.J."/>
            <person name="Morgenstern I."/>
            <person name="Morin E."/>
            <person name="Murat C."/>
            <person name="Nagy L.G."/>
            <person name="Nolan M."/>
            <person name="Ohm R.A."/>
            <person name="Patyshakuliyeva A."/>
            <person name="Rokas A."/>
            <person name="Ruiz-Duenas F.J."/>
            <person name="Sabat G."/>
            <person name="Salamov A."/>
            <person name="Samejima M."/>
            <person name="Schmutz J."/>
            <person name="Slot J.C."/>
            <person name="St John F."/>
            <person name="Stenlid J."/>
            <person name="Sun H."/>
            <person name="Sun S."/>
            <person name="Syed K."/>
            <person name="Tsang A."/>
            <person name="Wiebenga A."/>
            <person name="Young D."/>
            <person name="Pisabarro A."/>
            <person name="Eastwood D.C."/>
            <person name="Martin F."/>
            <person name="Cullen D."/>
            <person name="Grigoriev I.V."/>
            <person name="Hibbett D.S."/>
        </authorList>
    </citation>
    <scope>NUCLEOTIDE SEQUENCE [LARGE SCALE GENOMIC DNA]</scope>
    <source>
        <strain evidence="5">RWD-64-598 SS2</strain>
    </source>
</reference>
<feature type="transmembrane region" description="Helical" evidence="2">
    <location>
        <begin position="51"/>
        <end position="72"/>
    </location>
</feature>
<feature type="transmembrane region" description="Helical" evidence="2">
    <location>
        <begin position="18"/>
        <end position="39"/>
    </location>
</feature>
<dbReference type="OrthoDB" id="2756378at2759"/>
<feature type="domain" description="DUF6534" evidence="3">
    <location>
        <begin position="169"/>
        <end position="256"/>
    </location>
</feature>
<proteinExistence type="predicted"/>
<evidence type="ECO:0000256" key="1">
    <source>
        <dbReference type="SAM" id="MobiDB-lite"/>
    </source>
</evidence>
<feature type="transmembrane region" description="Helical" evidence="2">
    <location>
        <begin position="93"/>
        <end position="118"/>
    </location>
</feature>
<dbReference type="GeneID" id="19202210"/>
<dbReference type="Proteomes" id="UP000053558">
    <property type="component" value="Unassembled WGS sequence"/>
</dbReference>
<dbReference type="EMBL" id="JH711585">
    <property type="protein sequence ID" value="EIW76659.1"/>
    <property type="molecule type" value="Genomic_DNA"/>
</dbReference>
<organism evidence="4 5">
    <name type="scientific">Coniophora puteana (strain RWD-64-598)</name>
    <name type="common">Brown rot fungus</name>
    <dbReference type="NCBI Taxonomy" id="741705"/>
    <lineage>
        <taxon>Eukaryota</taxon>
        <taxon>Fungi</taxon>
        <taxon>Dikarya</taxon>
        <taxon>Basidiomycota</taxon>
        <taxon>Agaricomycotina</taxon>
        <taxon>Agaricomycetes</taxon>
        <taxon>Agaricomycetidae</taxon>
        <taxon>Boletales</taxon>
        <taxon>Coniophorineae</taxon>
        <taxon>Coniophoraceae</taxon>
        <taxon>Coniophora</taxon>
    </lineage>
</organism>
<name>A0A5M3MBP5_CONPW</name>
<protein>
    <recommendedName>
        <fullName evidence="3">DUF6534 domain-containing protein</fullName>
    </recommendedName>
</protein>
<evidence type="ECO:0000313" key="4">
    <source>
        <dbReference type="EMBL" id="EIW76659.1"/>
    </source>
</evidence>
<evidence type="ECO:0000259" key="3">
    <source>
        <dbReference type="Pfam" id="PF20152"/>
    </source>
</evidence>
<dbReference type="InterPro" id="IPR045339">
    <property type="entry name" value="DUF6534"/>
</dbReference>
<gene>
    <name evidence="4" type="ORF">CONPUDRAFT_146476</name>
</gene>
<feature type="transmembrane region" description="Helical" evidence="2">
    <location>
        <begin position="157"/>
        <end position="181"/>
    </location>
</feature>
<evidence type="ECO:0000313" key="5">
    <source>
        <dbReference type="Proteomes" id="UP000053558"/>
    </source>
</evidence>
<evidence type="ECO:0000256" key="2">
    <source>
        <dbReference type="SAM" id="Phobius"/>
    </source>
</evidence>
<dbReference type="KEGG" id="cput:CONPUDRAFT_146476"/>
<keyword evidence="5" id="KW-1185">Reference proteome</keyword>